<evidence type="ECO:0000313" key="2">
    <source>
        <dbReference type="EMBL" id="CDX14310.1"/>
    </source>
</evidence>
<sequence length="145" mass="16415">MPVVDTQHRHGEAAPDAELRRFAGDAPRSFRPRPSGGYIGPKERLQRLGRIDADAVHGGMLGFHIALEPAFRPAVQFYHRREFLPAQGHATQYKMLESKLCYCPEQIAQKRPCSRVLPAPLDKVEYIRIDHARAPSPARTIYSLF</sequence>
<dbReference type="Proteomes" id="UP000046373">
    <property type="component" value="Unassembled WGS sequence"/>
</dbReference>
<protein>
    <submittedName>
        <fullName evidence="2">Uncharacterized protein</fullName>
    </submittedName>
</protein>
<reference evidence="2 3" key="1">
    <citation type="submission" date="2014-08" db="EMBL/GenBank/DDBJ databases">
        <authorList>
            <person name="Moulin Lionel"/>
        </authorList>
    </citation>
    <scope>NUCLEOTIDE SEQUENCE [LARGE SCALE GENOMIC DNA]</scope>
</reference>
<name>A0A090DF78_MESPL</name>
<organism evidence="2 3">
    <name type="scientific">Mesorhizobium plurifarium</name>
    <dbReference type="NCBI Taxonomy" id="69974"/>
    <lineage>
        <taxon>Bacteria</taxon>
        <taxon>Pseudomonadati</taxon>
        <taxon>Pseudomonadota</taxon>
        <taxon>Alphaproteobacteria</taxon>
        <taxon>Hyphomicrobiales</taxon>
        <taxon>Phyllobacteriaceae</taxon>
        <taxon>Mesorhizobium</taxon>
    </lineage>
</organism>
<feature type="region of interest" description="Disordered" evidence="1">
    <location>
        <begin position="1"/>
        <end position="38"/>
    </location>
</feature>
<evidence type="ECO:0000256" key="1">
    <source>
        <dbReference type="SAM" id="MobiDB-lite"/>
    </source>
</evidence>
<evidence type="ECO:0000313" key="3">
    <source>
        <dbReference type="Proteomes" id="UP000046373"/>
    </source>
</evidence>
<dbReference type="AlphaFoldDB" id="A0A090DF78"/>
<proteinExistence type="predicted"/>
<gene>
    <name evidence="2" type="ORF">MPLDJ20_100068</name>
</gene>
<accession>A0A090DF78</accession>
<dbReference type="EMBL" id="CCNB01000002">
    <property type="protein sequence ID" value="CDX14310.1"/>
    <property type="molecule type" value="Genomic_DNA"/>
</dbReference>
<feature type="compositionally biased region" description="Basic and acidic residues" evidence="1">
    <location>
        <begin position="1"/>
        <end position="23"/>
    </location>
</feature>